<dbReference type="STRING" id="101127.A0A1X2GM14"/>
<dbReference type="SUPFAM" id="SSF52540">
    <property type="entry name" value="P-loop containing nucleoside triphosphate hydrolases"/>
    <property type="match status" value="1"/>
</dbReference>
<dbReference type="GO" id="GO:0044732">
    <property type="term" value="C:mitotic spindle pole body"/>
    <property type="evidence" value="ECO:0007669"/>
    <property type="project" value="EnsemblFungi"/>
</dbReference>
<proteinExistence type="inferred from homology"/>
<dbReference type="GO" id="GO:0000742">
    <property type="term" value="P:karyogamy involved in conjugation with cellular fusion"/>
    <property type="evidence" value="ECO:0007669"/>
    <property type="project" value="EnsemblFungi"/>
</dbReference>
<keyword evidence="5 10" id="KW-0547">Nucleotide-binding</keyword>
<dbReference type="OrthoDB" id="3176171at2759"/>
<dbReference type="Gene3D" id="3.40.850.10">
    <property type="entry name" value="Kinesin motor domain"/>
    <property type="match status" value="1"/>
</dbReference>
<evidence type="ECO:0000256" key="4">
    <source>
        <dbReference type="ARBA" id="ARBA00022701"/>
    </source>
</evidence>
<keyword evidence="4 11" id="KW-0493">Microtubule</keyword>
<name>A0A1X2GM14_9FUNG</name>
<dbReference type="PANTHER" id="PTHR47972">
    <property type="entry name" value="KINESIN-LIKE PROTEIN KLP-3"/>
    <property type="match status" value="1"/>
</dbReference>
<evidence type="ECO:0000256" key="1">
    <source>
        <dbReference type="ARBA" id="ARBA00004245"/>
    </source>
</evidence>
<dbReference type="AlphaFoldDB" id="A0A1X2GM14"/>
<evidence type="ECO:0000256" key="5">
    <source>
        <dbReference type="ARBA" id="ARBA00022741"/>
    </source>
</evidence>
<dbReference type="Pfam" id="PF00225">
    <property type="entry name" value="Kinesin"/>
    <property type="match status" value="1"/>
</dbReference>
<dbReference type="GO" id="GO:0000743">
    <property type="term" value="P:nuclear migration involved in conjugation with cellular fusion"/>
    <property type="evidence" value="ECO:0007669"/>
    <property type="project" value="EnsemblFungi"/>
</dbReference>
<evidence type="ECO:0000256" key="9">
    <source>
        <dbReference type="ARBA" id="ARBA00023212"/>
    </source>
</evidence>
<dbReference type="GO" id="GO:0008569">
    <property type="term" value="F:minus-end-directed microtubule motor activity"/>
    <property type="evidence" value="ECO:0007669"/>
    <property type="project" value="EnsemblFungi"/>
</dbReference>
<dbReference type="GO" id="GO:0005881">
    <property type="term" value="C:cytoplasmic microtubule"/>
    <property type="evidence" value="ECO:0007669"/>
    <property type="project" value="EnsemblFungi"/>
</dbReference>
<keyword evidence="6 10" id="KW-0067">ATP-binding</keyword>
<evidence type="ECO:0000256" key="3">
    <source>
        <dbReference type="ARBA" id="ARBA00022490"/>
    </source>
</evidence>
<feature type="binding site" evidence="10">
    <location>
        <begin position="287"/>
        <end position="294"/>
    </location>
    <ligand>
        <name>ATP</name>
        <dbReference type="ChEBI" id="CHEBI:30616"/>
    </ligand>
</feature>
<dbReference type="GO" id="GO:0016887">
    <property type="term" value="F:ATP hydrolysis activity"/>
    <property type="evidence" value="ECO:0007669"/>
    <property type="project" value="EnsemblFungi"/>
</dbReference>
<accession>A0A1X2GM14</accession>
<dbReference type="PRINTS" id="PR00380">
    <property type="entry name" value="KINESINHEAVY"/>
</dbReference>
<dbReference type="GO" id="GO:0036503">
    <property type="term" value="P:ERAD pathway"/>
    <property type="evidence" value="ECO:0007669"/>
    <property type="project" value="EnsemblFungi"/>
</dbReference>
<dbReference type="GO" id="GO:0005524">
    <property type="term" value="F:ATP binding"/>
    <property type="evidence" value="ECO:0007669"/>
    <property type="project" value="UniProtKB-UniRule"/>
</dbReference>
<dbReference type="InterPro" id="IPR036961">
    <property type="entry name" value="Kinesin_motor_dom_sf"/>
</dbReference>
<dbReference type="FunFam" id="3.40.850.10:FF:000065">
    <property type="entry name" value="Kinesin-like protein"/>
    <property type="match status" value="1"/>
</dbReference>
<dbReference type="GO" id="GO:0008017">
    <property type="term" value="F:microtubule binding"/>
    <property type="evidence" value="ECO:0007669"/>
    <property type="project" value="EnsemblFungi"/>
</dbReference>
<dbReference type="InterPro" id="IPR001752">
    <property type="entry name" value="Kinesin_motor_dom"/>
</dbReference>
<evidence type="ECO:0000256" key="11">
    <source>
        <dbReference type="RuleBase" id="RU000394"/>
    </source>
</evidence>
<keyword evidence="15" id="KW-1185">Reference proteome</keyword>
<dbReference type="InterPro" id="IPR027417">
    <property type="entry name" value="P-loop_NTPase"/>
</dbReference>
<evidence type="ECO:0000256" key="7">
    <source>
        <dbReference type="ARBA" id="ARBA00023054"/>
    </source>
</evidence>
<keyword evidence="9" id="KW-0206">Cytoskeleton</keyword>
<evidence type="ECO:0000256" key="10">
    <source>
        <dbReference type="PROSITE-ProRule" id="PRU00283"/>
    </source>
</evidence>
<organism evidence="14 15">
    <name type="scientific">Hesseltinella vesiculosa</name>
    <dbReference type="NCBI Taxonomy" id="101127"/>
    <lineage>
        <taxon>Eukaryota</taxon>
        <taxon>Fungi</taxon>
        <taxon>Fungi incertae sedis</taxon>
        <taxon>Mucoromycota</taxon>
        <taxon>Mucoromycotina</taxon>
        <taxon>Mucoromycetes</taxon>
        <taxon>Mucorales</taxon>
        <taxon>Cunninghamellaceae</taxon>
        <taxon>Hesseltinella</taxon>
    </lineage>
</organism>
<reference evidence="14 15" key="1">
    <citation type="submission" date="2016-07" db="EMBL/GenBank/DDBJ databases">
        <title>Pervasive Adenine N6-methylation of Active Genes in Fungi.</title>
        <authorList>
            <consortium name="DOE Joint Genome Institute"/>
            <person name="Mondo S.J."/>
            <person name="Dannebaum R.O."/>
            <person name="Kuo R.C."/>
            <person name="Labutti K."/>
            <person name="Haridas S."/>
            <person name="Kuo A."/>
            <person name="Salamov A."/>
            <person name="Ahrendt S.R."/>
            <person name="Lipzen A."/>
            <person name="Sullivan W."/>
            <person name="Andreopoulos W.B."/>
            <person name="Clum A."/>
            <person name="Lindquist E."/>
            <person name="Daum C."/>
            <person name="Ramamoorthy G.K."/>
            <person name="Gryganskyi A."/>
            <person name="Culley D."/>
            <person name="Magnuson J.K."/>
            <person name="James T.Y."/>
            <person name="O'Malley M.A."/>
            <person name="Stajich J.E."/>
            <person name="Spatafora J.W."/>
            <person name="Visel A."/>
            <person name="Grigoriev I.V."/>
        </authorList>
    </citation>
    <scope>NUCLEOTIDE SEQUENCE [LARGE SCALE GENOMIC DNA]</scope>
    <source>
        <strain evidence="14 15">NRRL 3301</strain>
    </source>
</reference>
<dbReference type="EMBL" id="MCGT01000009">
    <property type="protein sequence ID" value="ORX56905.1"/>
    <property type="molecule type" value="Genomic_DNA"/>
</dbReference>
<dbReference type="Proteomes" id="UP000242146">
    <property type="component" value="Unassembled WGS sequence"/>
</dbReference>
<protein>
    <recommendedName>
        <fullName evidence="11">Kinesin-like protein</fullName>
    </recommendedName>
</protein>
<evidence type="ECO:0000256" key="6">
    <source>
        <dbReference type="ARBA" id="ARBA00022840"/>
    </source>
</evidence>
<gene>
    <name evidence="14" type="ORF">DM01DRAFT_1334469</name>
</gene>
<dbReference type="CDD" id="cd01366">
    <property type="entry name" value="KISc_C_terminal"/>
    <property type="match status" value="1"/>
</dbReference>
<dbReference type="GO" id="GO:0007064">
    <property type="term" value="P:mitotic sister chromatid cohesion"/>
    <property type="evidence" value="ECO:0007669"/>
    <property type="project" value="EnsemblFungi"/>
</dbReference>
<dbReference type="GO" id="GO:0060236">
    <property type="term" value="P:regulation of mitotic spindle organization"/>
    <property type="evidence" value="ECO:0007669"/>
    <property type="project" value="EnsemblFungi"/>
</dbReference>
<comment type="caution">
    <text evidence="14">The sequence shown here is derived from an EMBL/GenBank/DDBJ whole genome shotgun (WGS) entry which is preliminary data.</text>
</comment>
<dbReference type="PROSITE" id="PS00411">
    <property type="entry name" value="KINESIN_MOTOR_1"/>
    <property type="match status" value="1"/>
</dbReference>
<evidence type="ECO:0000256" key="12">
    <source>
        <dbReference type="SAM" id="Coils"/>
    </source>
</evidence>
<dbReference type="SMART" id="SM00129">
    <property type="entry name" value="KISc"/>
    <property type="match status" value="1"/>
</dbReference>
<dbReference type="GO" id="GO:0051321">
    <property type="term" value="P:meiotic cell cycle"/>
    <property type="evidence" value="ECO:0007669"/>
    <property type="project" value="EnsemblFungi"/>
</dbReference>
<evidence type="ECO:0000256" key="2">
    <source>
        <dbReference type="ARBA" id="ARBA00010899"/>
    </source>
</evidence>
<keyword evidence="8 10" id="KW-0505">Motor protein</keyword>
<evidence type="ECO:0000259" key="13">
    <source>
        <dbReference type="PROSITE" id="PS50067"/>
    </source>
</evidence>
<keyword evidence="7 12" id="KW-0175">Coiled coil</keyword>
<evidence type="ECO:0000313" key="14">
    <source>
        <dbReference type="EMBL" id="ORX56905.1"/>
    </source>
</evidence>
<sequence length="540" mass="61061">MTERTSDQASEIENVQKLTDELESTLGSTASATKDAQDKVYELEAMVKAKQQRHALALQNLRLSHERQNQQLEESNQQYERQLGTIDHDINSTRLQTTQLLQEWDTKSRALVDLQTTLKELMAQRADKIKKMTATTKKLEETNATLADRQSKLEALTKSIESNRKRRFDIDSQLLDGEKVRRKMHNTWQELKGNIRVFCRMRPTIPSEQQRDGAVQAHFHGEYQDRMDLTEQVVTSNLTGKRSTKVHQFHFDRAFGPSASQEECFEEISQLVQSALDGYHVCIFAYGQTGSGKTYTMQGPSQPRQQWGMIPRAVHQIYDVTTQLADRGWHYTMHGQFLEIYNETIHDLLGNAADYGKIKHDIRHEKNGNTIVTDLTSVHLDSPTKVKMMLHKASQNRATGATLLNERSSRSHSVFILRLTGHNPKTNERTSGVLNLIDLAGSERLALSGSTGDRLTETKAINKSLSCLGDVIHALANNKEGTYIPYRNSKLTYLLQNSLGGNSKTLMFVNISPLTDHIGETLCSLRFASKVNTVRLGHKG</sequence>
<comment type="subcellular location">
    <subcellularLocation>
        <location evidence="1">Cytoplasm</location>
        <location evidence="1">Cytoskeleton</location>
    </subcellularLocation>
</comment>
<dbReference type="InterPro" id="IPR019821">
    <property type="entry name" value="Kinesin_motor_CS"/>
</dbReference>
<evidence type="ECO:0000256" key="8">
    <source>
        <dbReference type="ARBA" id="ARBA00023175"/>
    </source>
</evidence>
<keyword evidence="3" id="KW-0963">Cytoplasm</keyword>
<comment type="similarity">
    <text evidence="2">Belongs to the TRAFAC class myosin-kinesin ATPase superfamily. Kinesin family. KIN-14 subfamily.</text>
</comment>
<dbReference type="InterPro" id="IPR027640">
    <property type="entry name" value="Kinesin-like_fam"/>
</dbReference>
<dbReference type="GO" id="GO:1990976">
    <property type="term" value="P:protein transport along microtubule to mitotic spindle pole body"/>
    <property type="evidence" value="ECO:0007669"/>
    <property type="project" value="EnsemblFungi"/>
</dbReference>
<dbReference type="PROSITE" id="PS50067">
    <property type="entry name" value="KINESIN_MOTOR_2"/>
    <property type="match status" value="1"/>
</dbReference>
<evidence type="ECO:0000313" key="15">
    <source>
        <dbReference type="Proteomes" id="UP000242146"/>
    </source>
</evidence>
<feature type="coiled-coil region" evidence="12">
    <location>
        <begin position="55"/>
        <end position="159"/>
    </location>
</feature>
<feature type="domain" description="Kinesin motor" evidence="13">
    <location>
        <begin position="194"/>
        <end position="534"/>
    </location>
</feature>
<dbReference type="PANTHER" id="PTHR47972:SF45">
    <property type="entry name" value="PROTEIN CLARET SEGREGATIONAL"/>
    <property type="match status" value="1"/>
</dbReference>
<dbReference type="GO" id="GO:0051256">
    <property type="term" value="P:mitotic spindle midzone assembly"/>
    <property type="evidence" value="ECO:0007669"/>
    <property type="project" value="EnsemblFungi"/>
</dbReference>